<evidence type="ECO:0000313" key="1">
    <source>
        <dbReference type="EMBL" id="KAJ1674187.1"/>
    </source>
</evidence>
<reference evidence="1" key="1">
    <citation type="submission" date="2022-06" db="EMBL/GenBank/DDBJ databases">
        <title>Phylogenomic reconstructions and comparative analyses of Kickxellomycotina fungi.</title>
        <authorList>
            <person name="Reynolds N.K."/>
            <person name="Stajich J.E."/>
            <person name="Barry K."/>
            <person name="Grigoriev I.V."/>
            <person name="Crous P."/>
            <person name="Smith M.E."/>
        </authorList>
    </citation>
    <scope>NUCLEOTIDE SEQUENCE</scope>
    <source>
        <strain evidence="1">RSA 2271</strain>
    </source>
</reference>
<name>A0ACC1HG10_9FUNG</name>
<dbReference type="Proteomes" id="UP001145114">
    <property type="component" value="Unassembled WGS sequence"/>
</dbReference>
<organism evidence="1 2">
    <name type="scientific">Spiromyces aspiralis</name>
    <dbReference type="NCBI Taxonomy" id="68401"/>
    <lineage>
        <taxon>Eukaryota</taxon>
        <taxon>Fungi</taxon>
        <taxon>Fungi incertae sedis</taxon>
        <taxon>Zoopagomycota</taxon>
        <taxon>Kickxellomycotina</taxon>
        <taxon>Kickxellomycetes</taxon>
        <taxon>Kickxellales</taxon>
        <taxon>Kickxellaceae</taxon>
        <taxon>Spiromyces</taxon>
    </lineage>
</organism>
<comment type="caution">
    <text evidence="1">The sequence shown here is derived from an EMBL/GenBank/DDBJ whole genome shotgun (WGS) entry which is preliminary data.</text>
</comment>
<proteinExistence type="predicted"/>
<sequence length="434" mass="49406">MQAPLPQQQPPPHPPPPQAAGAAPPPAVQLPRQVAVPAGPPPPPPHHAQGPPIIPPSSVPQPNGSSVVQSAYQRLALLNEQTWYKMGSLAELMGDVEKAFTYYESALRYNPYSIPALTQIASLYRQSEQFEKAVDFFQRIINIDGSNGEIWGAIGNCYLMMDELPKAYQAYQQAIYHLPDPKEPKLWYGIGILYDRYGSYEHAEEAFSAVMRMDPNFEKSNEIHFRLGIIYKCQKKFKNSLECFKSTLKNPPKPLSEADIWFQIGNVYELDKDYLSAKEAYEHVLRENPNHAKVLQQLGTLYFMPGTNFYNVEQAISLLAQSIEADNSESQSWYLLGRCYMLQKQYNKAYEAYQQAVYRDGNNAIYWCSIGVLYYKISQYRDALDAYSRAIRIDAYSNEVWFDLGILYEACNSQINDAIDAYQRASELNPNNEI</sequence>
<accession>A0ACC1HG10</accession>
<feature type="non-terminal residue" evidence="1">
    <location>
        <position position="434"/>
    </location>
</feature>
<protein>
    <submittedName>
        <fullName evidence="1">Glucose repression mediator protein</fullName>
    </submittedName>
</protein>
<keyword evidence="2" id="KW-1185">Reference proteome</keyword>
<evidence type="ECO:0000313" key="2">
    <source>
        <dbReference type="Proteomes" id="UP001145114"/>
    </source>
</evidence>
<gene>
    <name evidence="1" type="primary">SSN6</name>
    <name evidence="1" type="ORF">EV182_003787</name>
</gene>
<dbReference type="EMBL" id="JAMZIH010006186">
    <property type="protein sequence ID" value="KAJ1674187.1"/>
    <property type="molecule type" value="Genomic_DNA"/>
</dbReference>